<reference key="2">
    <citation type="submission" date="2011-08" db="EMBL/GenBank/DDBJ databases">
        <title>Genome sequence of Naumovozyma castellii.</title>
        <authorList>
            <person name="Gordon J.L."/>
            <person name="Armisen D."/>
            <person name="Proux-Wera E."/>
            <person name="OhEigeartaigh S.S."/>
            <person name="Byrne K.P."/>
            <person name="Wolfe K.H."/>
        </authorList>
    </citation>
    <scope>NUCLEOTIDE SEQUENCE</scope>
    <source>
        <strain>Type strain:CBS 4309</strain>
    </source>
</reference>
<evidence type="ECO:0000259" key="7">
    <source>
        <dbReference type="PROSITE" id="PS51312"/>
    </source>
</evidence>
<dbReference type="PANTHER" id="PTHR23306:SF3">
    <property type="entry name" value="TUMOR SUPPRESSOR PROTEIN 101"/>
    <property type="match status" value="1"/>
</dbReference>
<dbReference type="KEGG" id="ncs:NCAS_0C04800"/>
<evidence type="ECO:0000256" key="5">
    <source>
        <dbReference type="PROSITE-ProRule" id="PRU00644"/>
    </source>
</evidence>
<dbReference type="Proteomes" id="UP000001640">
    <property type="component" value="Chromosome 3"/>
</dbReference>
<dbReference type="HOGENOM" id="CLU_046554_0_0_1"/>
<feature type="compositionally biased region" description="Low complexity" evidence="6">
    <location>
        <begin position="97"/>
        <end position="106"/>
    </location>
</feature>
<dbReference type="InterPro" id="IPR037202">
    <property type="entry name" value="ESCRT_assembly_dom"/>
</dbReference>
<dbReference type="GO" id="GO:0000813">
    <property type="term" value="C:ESCRT I complex"/>
    <property type="evidence" value="ECO:0007669"/>
    <property type="project" value="TreeGrafter"/>
</dbReference>
<evidence type="ECO:0000313" key="9">
    <source>
        <dbReference type="Proteomes" id="UP000001640"/>
    </source>
</evidence>
<evidence type="ECO:0000256" key="3">
    <source>
        <dbReference type="ARBA" id="ARBA00022753"/>
    </source>
</evidence>
<sequence length="311" mass="35025">MLIELLQIGSREHFIQPTQSSSPNGQNDNTKNVDIKMQDVRPPLPPKPTLLMKNGPTSSSTSSLSTHTDNMRFPVSPSPSRQQSQLSSNTPLPPKIPLNNSSISIPISPPKIPKRPTEPKLETSFDLLDLTTSGETHEDSTHKKTMIDLQETINALSQADKTYIDSELQGRVGTIESAFQQFEDLYAYETKYISSVKQSIEENKDKLRRETEVVKNEIQNVRNFGNKHLEKGTTDPLWMVSTESAGLNQLYDLVAKDDALSDTINALYQMLNRGVIALDLFVRKSRELAREQFLTRLHIEKITTILLEAEH</sequence>
<dbReference type="STRING" id="1064592.G0VDA8"/>
<dbReference type="InParanoid" id="G0VDA8"/>
<organism evidence="8 9">
    <name type="scientific">Naumovozyma castellii</name>
    <name type="common">Yeast</name>
    <name type="synonym">Saccharomyces castellii</name>
    <dbReference type="NCBI Taxonomy" id="27288"/>
    <lineage>
        <taxon>Eukaryota</taxon>
        <taxon>Fungi</taxon>
        <taxon>Dikarya</taxon>
        <taxon>Ascomycota</taxon>
        <taxon>Saccharomycotina</taxon>
        <taxon>Saccharomycetes</taxon>
        <taxon>Saccharomycetales</taxon>
        <taxon>Saccharomycetaceae</taxon>
        <taxon>Naumovozyma</taxon>
    </lineage>
</organism>
<dbReference type="RefSeq" id="XP_003675834.1">
    <property type="nucleotide sequence ID" value="XM_003675786.1"/>
</dbReference>
<feature type="compositionally biased region" description="Polar residues" evidence="6">
    <location>
        <begin position="16"/>
        <end position="30"/>
    </location>
</feature>
<gene>
    <name evidence="8" type="primary">NCAS0C04800</name>
    <name evidence="8" type="ordered locus">NCAS_0C04800</name>
</gene>
<dbReference type="GO" id="GO:0072666">
    <property type="term" value="P:establishment of protein localization to vacuole"/>
    <property type="evidence" value="ECO:0007669"/>
    <property type="project" value="UniProtKB-ARBA"/>
</dbReference>
<comment type="subcellular location">
    <subcellularLocation>
        <location evidence="1">Endosome</location>
    </subcellularLocation>
</comment>
<dbReference type="PROSITE" id="PS51312">
    <property type="entry name" value="SB"/>
    <property type="match status" value="1"/>
</dbReference>
<keyword evidence="4 5" id="KW-0653">Protein transport</keyword>
<name>G0VDA8_NAUCA</name>
<keyword evidence="3" id="KW-0967">Endosome</keyword>
<dbReference type="PANTHER" id="PTHR23306">
    <property type="entry name" value="TUMOR SUSCEPTIBILITY GENE 101 PROTEIN-RELATED"/>
    <property type="match status" value="1"/>
</dbReference>
<evidence type="ECO:0000256" key="6">
    <source>
        <dbReference type="SAM" id="MobiDB-lite"/>
    </source>
</evidence>
<dbReference type="AlphaFoldDB" id="G0VDA8"/>
<dbReference type="GO" id="GO:0043130">
    <property type="term" value="F:ubiquitin binding"/>
    <property type="evidence" value="ECO:0007669"/>
    <property type="project" value="TreeGrafter"/>
</dbReference>
<dbReference type="InterPro" id="IPR017916">
    <property type="entry name" value="SB_dom"/>
</dbReference>
<feature type="domain" description="SB" evidence="7">
    <location>
        <begin position="244"/>
        <end position="311"/>
    </location>
</feature>
<dbReference type="eggNOG" id="KOG2391">
    <property type="taxonomic scope" value="Eukaryota"/>
</dbReference>
<dbReference type="OMA" id="PRTCNIA"/>
<evidence type="ECO:0000256" key="4">
    <source>
        <dbReference type="ARBA" id="ARBA00022927"/>
    </source>
</evidence>
<dbReference type="InterPro" id="IPR052070">
    <property type="entry name" value="ESCRT-I_UEV_domain"/>
</dbReference>
<evidence type="ECO:0000256" key="2">
    <source>
        <dbReference type="ARBA" id="ARBA00022448"/>
    </source>
</evidence>
<proteinExistence type="predicted"/>
<dbReference type="OrthoDB" id="306304at2759"/>
<keyword evidence="2 5" id="KW-0813">Transport</keyword>
<dbReference type="GO" id="GO:0043162">
    <property type="term" value="P:ubiquitin-dependent protein catabolic process via the multivesicular body sorting pathway"/>
    <property type="evidence" value="ECO:0007669"/>
    <property type="project" value="UniProtKB-ARBA"/>
</dbReference>
<feature type="compositionally biased region" description="Low complexity" evidence="6">
    <location>
        <begin position="57"/>
        <end position="88"/>
    </location>
</feature>
<evidence type="ECO:0000256" key="1">
    <source>
        <dbReference type="ARBA" id="ARBA00004177"/>
    </source>
</evidence>
<reference evidence="8 9" key="1">
    <citation type="journal article" date="2011" name="Proc. Natl. Acad. Sci. U.S.A.">
        <title>Evolutionary erosion of yeast sex chromosomes by mating-type switching accidents.</title>
        <authorList>
            <person name="Gordon J.L."/>
            <person name="Armisen D."/>
            <person name="Proux-Wera E."/>
            <person name="Oheigeartaigh S.S."/>
            <person name="Byrne K.P."/>
            <person name="Wolfe K.H."/>
        </authorList>
    </citation>
    <scope>NUCLEOTIDE SEQUENCE [LARGE SCALE GENOMIC DNA]</scope>
    <source>
        <strain evidence="9">ATCC 76901 / BCRC 22586 / CBS 4309 / NBRC 1992 / NRRL Y-12630</strain>
    </source>
</reference>
<dbReference type="Gene3D" id="6.10.140.820">
    <property type="match status" value="1"/>
</dbReference>
<dbReference type="Pfam" id="PF09454">
    <property type="entry name" value="Vps23_core"/>
    <property type="match status" value="1"/>
</dbReference>
<feature type="region of interest" description="Disordered" evidence="6">
    <location>
        <begin position="13"/>
        <end position="119"/>
    </location>
</feature>
<evidence type="ECO:0000313" key="8">
    <source>
        <dbReference type="EMBL" id="CCC69470.1"/>
    </source>
</evidence>
<dbReference type="GO" id="GO:0006886">
    <property type="term" value="P:intracellular protein transport"/>
    <property type="evidence" value="ECO:0007669"/>
    <property type="project" value="UniProtKB-ARBA"/>
</dbReference>
<dbReference type="GeneID" id="96903051"/>
<keyword evidence="9" id="KW-1185">Reference proteome</keyword>
<dbReference type="EMBL" id="HE576754">
    <property type="protein sequence ID" value="CCC69470.1"/>
    <property type="molecule type" value="Genomic_DNA"/>
</dbReference>
<dbReference type="SUPFAM" id="SSF140111">
    <property type="entry name" value="Endosomal sorting complex assembly domain"/>
    <property type="match status" value="1"/>
</dbReference>
<protein>
    <recommendedName>
        <fullName evidence="7">SB domain-containing protein</fullName>
    </recommendedName>
</protein>
<accession>G0VDA8</accession>